<dbReference type="OrthoDB" id="1751090at2759"/>
<comment type="caution">
    <text evidence="2">The sequence shown here is derived from an EMBL/GenBank/DDBJ whole genome shotgun (WGS) entry which is preliminary data.</text>
</comment>
<evidence type="ECO:0000313" key="3">
    <source>
        <dbReference type="Proteomes" id="UP001153555"/>
    </source>
</evidence>
<gene>
    <name evidence="2" type="ORF">SHERM_10991</name>
</gene>
<dbReference type="Proteomes" id="UP001153555">
    <property type="component" value="Unassembled WGS sequence"/>
</dbReference>
<keyword evidence="3" id="KW-1185">Reference proteome</keyword>
<accession>A0A9N7R3D1</accession>
<evidence type="ECO:0008006" key="4">
    <source>
        <dbReference type="Google" id="ProtNLM"/>
    </source>
</evidence>
<evidence type="ECO:0000256" key="1">
    <source>
        <dbReference type="SAM" id="MobiDB-lite"/>
    </source>
</evidence>
<name>A0A9N7R3D1_STRHE</name>
<proteinExistence type="predicted"/>
<dbReference type="EMBL" id="CACSLK010003174">
    <property type="protein sequence ID" value="CAA0808764.1"/>
    <property type="molecule type" value="Genomic_DNA"/>
</dbReference>
<feature type="region of interest" description="Disordered" evidence="1">
    <location>
        <begin position="1"/>
        <end position="27"/>
    </location>
</feature>
<evidence type="ECO:0000313" key="2">
    <source>
        <dbReference type="EMBL" id="CAA0808764.1"/>
    </source>
</evidence>
<sequence>MSFATTVPRQSSSHSSRSSRQCNVCGRSGHDTTVCFRVKVCPHCNRTGHDPRRCFEVVGYPAGWSGKSPATPSTAASSTGKGESIGTSSSSAGGDRRLIPSVSAKAHAATIVGTKPVGPGHVGPSHVGPSLANSAIQFGSYGANSVPASTADLDCDAAMRISPMTAVCSSRARRQAMASDRPRLRHRCGPCKPPSSCAALTTGLEHGHGMMIGAVCNQPP</sequence>
<feature type="region of interest" description="Disordered" evidence="1">
    <location>
        <begin position="66"/>
        <end position="97"/>
    </location>
</feature>
<protein>
    <recommendedName>
        <fullName evidence="4">CCHC-type domain-containing protein</fullName>
    </recommendedName>
</protein>
<feature type="compositionally biased region" description="Low complexity" evidence="1">
    <location>
        <begin position="66"/>
        <end position="82"/>
    </location>
</feature>
<dbReference type="AlphaFoldDB" id="A0A9N7R3D1"/>
<organism evidence="2 3">
    <name type="scientific">Striga hermonthica</name>
    <name type="common">Purple witchweed</name>
    <name type="synonym">Buchnera hermonthica</name>
    <dbReference type="NCBI Taxonomy" id="68872"/>
    <lineage>
        <taxon>Eukaryota</taxon>
        <taxon>Viridiplantae</taxon>
        <taxon>Streptophyta</taxon>
        <taxon>Embryophyta</taxon>
        <taxon>Tracheophyta</taxon>
        <taxon>Spermatophyta</taxon>
        <taxon>Magnoliopsida</taxon>
        <taxon>eudicotyledons</taxon>
        <taxon>Gunneridae</taxon>
        <taxon>Pentapetalae</taxon>
        <taxon>asterids</taxon>
        <taxon>lamiids</taxon>
        <taxon>Lamiales</taxon>
        <taxon>Orobanchaceae</taxon>
        <taxon>Buchnereae</taxon>
        <taxon>Striga</taxon>
    </lineage>
</organism>
<feature type="compositionally biased region" description="Low complexity" evidence="1">
    <location>
        <begin position="9"/>
        <end position="21"/>
    </location>
</feature>
<reference evidence="2" key="1">
    <citation type="submission" date="2019-12" db="EMBL/GenBank/DDBJ databases">
        <authorList>
            <person name="Scholes J."/>
        </authorList>
    </citation>
    <scope>NUCLEOTIDE SEQUENCE</scope>
</reference>